<dbReference type="Pfam" id="PF22184">
    <property type="entry name" value="CBM_56"/>
    <property type="match status" value="1"/>
</dbReference>
<dbReference type="GO" id="GO:0004553">
    <property type="term" value="F:hydrolase activity, hydrolyzing O-glycosyl compounds"/>
    <property type="evidence" value="ECO:0007669"/>
    <property type="project" value="InterPro"/>
</dbReference>
<dbReference type="InterPro" id="IPR047569">
    <property type="entry name" value="CBM56"/>
</dbReference>
<dbReference type="PROSITE" id="PS52005">
    <property type="entry name" value="CBM56"/>
    <property type="match status" value="1"/>
</dbReference>
<evidence type="ECO:0000313" key="5">
    <source>
        <dbReference type="EMBL" id="CAG7630184.1"/>
    </source>
</evidence>
<feature type="compositionally biased region" description="Low complexity" evidence="2">
    <location>
        <begin position="324"/>
        <end position="356"/>
    </location>
</feature>
<comment type="caution">
    <text evidence="5">The sequence shown here is derived from an EMBL/GenBank/DDBJ whole genome shotgun (WGS) entry which is preliminary data.</text>
</comment>
<dbReference type="Proteomes" id="UP001153328">
    <property type="component" value="Unassembled WGS sequence"/>
</dbReference>
<dbReference type="InterPro" id="IPR013320">
    <property type="entry name" value="ConA-like_dom_sf"/>
</dbReference>
<accession>A0A9W4E706</accession>
<feature type="domain" description="CBM56" evidence="4">
    <location>
        <begin position="365"/>
        <end position="454"/>
    </location>
</feature>
<evidence type="ECO:0000313" key="6">
    <source>
        <dbReference type="Proteomes" id="UP001153328"/>
    </source>
</evidence>
<dbReference type="EMBL" id="CAJVAX010000012">
    <property type="protein sequence ID" value="CAG7630184.1"/>
    <property type="molecule type" value="Genomic_DNA"/>
</dbReference>
<dbReference type="InterPro" id="IPR000757">
    <property type="entry name" value="Beta-glucanase-like"/>
</dbReference>
<evidence type="ECO:0000256" key="1">
    <source>
        <dbReference type="ARBA" id="ARBA00006865"/>
    </source>
</evidence>
<keyword evidence="6" id="KW-1185">Reference proteome</keyword>
<evidence type="ECO:0000259" key="4">
    <source>
        <dbReference type="PROSITE" id="PS52005"/>
    </source>
</evidence>
<feature type="domain" description="GH16" evidence="3">
    <location>
        <begin position="42"/>
        <end position="326"/>
    </location>
</feature>
<dbReference type="GO" id="GO:0030246">
    <property type="term" value="F:carbohydrate binding"/>
    <property type="evidence" value="ECO:0007669"/>
    <property type="project" value="UniProtKB-UniRule"/>
</dbReference>
<dbReference type="GO" id="GO:0005975">
    <property type="term" value="P:carbohydrate metabolic process"/>
    <property type="evidence" value="ECO:0007669"/>
    <property type="project" value="InterPro"/>
</dbReference>
<name>A0A9W4E706_9ACTN</name>
<protein>
    <submittedName>
        <fullName evidence="5">Beta-glucanase, GH16 family</fullName>
    </submittedName>
</protein>
<gene>
    <name evidence="5" type="ORF">SBRY_20638</name>
</gene>
<dbReference type="Gene3D" id="2.60.120.200">
    <property type="match status" value="1"/>
</dbReference>
<dbReference type="AlphaFoldDB" id="A0A9W4E706"/>
<dbReference type="InterPro" id="IPR050546">
    <property type="entry name" value="Glycosyl_Hydrlase_16"/>
</dbReference>
<dbReference type="SUPFAM" id="SSF49899">
    <property type="entry name" value="Concanavalin A-like lectins/glucanases"/>
    <property type="match status" value="1"/>
</dbReference>
<comment type="similarity">
    <text evidence="1">Belongs to the glycosyl hydrolase 16 family.</text>
</comment>
<feature type="region of interest" description="Disordered" evidence="2">
    <location>
        <begin position="324"/>
        <end position="373"/>
    </location>
</feature>
<reference evidence="5" key="1">
    <citation type="submission" date="2021-06" db="EMBL/GenBank/DDBJ databases">
        <authorList>
            <person name="Arsene-Ploetze F."/>
        </authorList>
    </citation>
    <scope>NUCLEOTIDE SEQUENCE</scope>
    <source>
        <strain evidence="5">SBRY1</strain>
    </source>
</reference>
<evidence type="ECO:0000256" key="2">
    <source>
        <dbReference type="SAM" id="MobiDB-lite"/>
    </source>
</evidence>
<dbReference type="PANTHER" id="PTHR10963">
    <property type="entry name" value="GLYCOSYL HYDROLASE-RELATED"/>
    <property type="match status" value="1"/>
</dbReference>
<evidence type="ECO:0000259" key="3">
    <source>
        <dbReference type="PROSITE" id="PS51762"/>
    </source>
</evidence>
<dbReference type="CDD" id="cd02182">
    <property type="entry name" value="GH16_Strep_laminarinase_like"/>
    <property type="match status" value="1"/>
</dbReference>
<sequence>MEKVTMLMRKNAPAGRRALPAVLGALLLLLAGALGLSVTGGSAAAAVPGPPAGWTTVFSDDFNGASGSGLNRADWLYDTGTGYGYPGAATMWGTGEIETATDSTANVYQDGSGHLVIKPIKDASGHWTSGRIETQRTDFAAPAGGQLEISASLKQPAPASGLGYWPAFWAMGADARPVGATNWPSIGELDIMEDVNALSQHSTTFHCGVWAGECHDPDGISSGLQACSGCQTGFHTYSVVIDRTNTAAEQLRFLLDGQVTYTVNENQVSTGTWQAAVDHGFFAIFDVAIGGSYPNKVCGCTSPSADISSGAAMTVDWIAVNRTNSGSSSSGASTGTSSGTSTGATSGTSTGTTSGTTNGGSSGGSTSAPDYTAGAATTGSGQVRITFVPTTPAAYVDVHYLVNGAGQQNFRMANSGGTWTQTVNGLANGTVLTYWFTYEKNGPQYDTPHFTYTYSG</sequence>
<dbReference type="PROSITE" id="PS51762">
    <property type="entry name" value="GH16_2"/>
    <property type="match status" value="1"/>
</dbReference>
<organism evidence="5 6">
    <name type="scientific">Actinacidiphila bryophytorum</name>
    <dbReference type="NCBI Taxonomy" id="1436133"/>
    <lineage>
        <taxon>Bacteria</taxon>
        <taxon>Bacillati</taxon>
        <taxon>Actinomycetota</taxon>
        <taxon>Actinomycetes</taxon>
        <taxon>Kitasatosporales</taxon>
        <taxon>Streptomycetaceae</taxon>
        <taxon>Actinacidiphila</taxon>
    </lineage>
</organism>
<dbReference type="PANTHER" id="PTHR10963:SF55">
    <property type="entry name" value="GLYCOSIDE HYDROLASE FAMILY 16 PROTEIN"/>
    <property type="match status" value="1"/>
</dbReference>
<proteinExistence type="inferred from homology"/>
<dbReference type="Pfam" id="PF26113">
    <property type="entry name" value="GH16_XgeA"/>
    <property type="match status" value="1"/>
</dbReference>